<evidence type="ECO:0000256" key="6">
    <source>
        <dbReference type="ARBA" id="ARBA00023002"/>
    </source>
</evidence>
<comment type="pathway">
    <text evidence="2 8">One-carbon metabolism; tetrahydrofolate interconversion.</text>
</comment>
<accession>A0ABS9TAH2</accession>
<dbReference type="EMBL" id="JAKXMK010000006">
    <property type="protein sequence ID" value="MCH6165517.1"/>
    <property type="molecule type" value="Genomic_DNA"/>
</dbReference>
<evidence type="ECO:0000256" key="1">
    <source>
        <dbReference type="ARBA" id="ARBA00001974"/>
    </source>
</evidence>
<protein>
    <recommendedName>
        <fullName evidence="8">Methylenetetrahydrofolate reductase</fullName>
    </recommendedName>
</protein>
<keyword evidence="5 8" id="KW-0274">FAD</keyword>
<evidence type="ECO:0000256" key="2">
    <source>
        <dbReference type="ARBA" id="ARBA00004777"/>
    </source>
</evidence>
<keyword evidence="6 8" id="KW-0560">Oxidoreductase</keyword>
<dbReference type="RefSeq" id="WP_241035551.1">
    <property type="nucleotide sequence ID" value="NZ_BAAAJF010000024.1"/>
</dbReference>
<gene>
    <name evidence="9" type="ORF">MMF94_07475</name>
</gene>
<keyword evidence="10" id="KW-1185">Reference proteome</keyword>
<comment type="cofactor">
    <cofactor evidence="1 8">
        <name>FAD</name>
        <dbReference type="ChEBI" id="CHEBI:57692"/>
    </cofactor>
</comment>
<evidence type="ECO:0000256" key="3">
    <source>
        <dbReference type="ARBA" id="ARBA00006743"/>
    </source>
</evidence>
<evidence type="ECO:0000313" key="9">
    <source>
        <dbReference type="EMBL" id="MCH6165517.1"/>
    </source>
</evidence>
<dbReference type="CDD" id="cd00537">
    <property type="entry name" value="MTHFR"/>
    <property type="match status" value="1"/>
</dbReference>
<dbReference type="SUPFAM" id="SSF51730">
    <property type="entry name" value="FAD-linked oxidoreductase"/>
    <property type="match status" value="1"/>
</dbReference>
<dbReference type="Gene3D" id="3.20.20.220">
    <property type="match status" value="1"/>
</dbReference>
<dbReference type="PANTHER" id="PTHR45754:SF3">
    <property type="entry name" value="METHYLENETETRAHYDROFOLATE REDUCTASE (NADPH)"/>
    <property type="match status" value="1"/>
</dbReference>
<dbReference type="Proteomes" id="UP001299970">
    <property type="component" value="Unassembled WGS sequence"/>
</dbReference>
<comment type="caution">
    <text evidence="9">The sequence shown here is derived from an EMBL/GenBank/DDBJ whole genome shotgun (WGS) entry which is preliminary data.</text>
</comment>
<evidence type="ECO:0000256" key="4">
    <source>
        <dbReference type="ARBA" id="ARBA00022630"/>
    </source>
</evidence>
<evidence type="ECO:0000256" key="8">
    <source>
        <dbReference type="RuleBase" id="RU003862"/>
    </source>
</evidence>
<sequence>MSAPPQLRTAGGLRGALASGRFAVTAEIGPPRGVDPHSVGQSAALLRGWVDAANVTDNQGAHVRLSSLAGSLLTAEAGVEPVMQLTCRDRNRIALQSDLIAAATLGIPNVLLLTGDHPRFGDHPDAKPVFDLDSVQLVWTARTMRDDGLLLSGRPLDPRPGFLIGAVENPFAPPTDFRAARLGKKVAAGAEFCQTQFVFDVAGFARFMTEVTDRGLDTRCAVLAGVGPIRSLRAYEFIRTKVPGIHVPDEVGRRLRGVPADRVAAEGVAICVETIQALREIPGVAGVHIMAFGYERGIPEILERAGLERSARAG</sequence>
<keyword evidence="4 8" id="KW-0285">Flavoprotein</keyword>
<dbReference type="InterPro" id="IPR029041">
    <property type="entry name" value="FAD-linked_oxidoreductase-like"/>
</dbReference>
<dbReference type="PANTHER" id="PTHR45754">
    <property type="entry name" value="METHYLENETETRAHYDROFOLATE REDUCTASE"/>
    <property type="match status" value="1"/>
</dbReference>
<evidence type="ECO:0000313" key="10">
    <source>
        <dbReference type="Proteomes" id="UP001299970"/>
    </source>
</evidence>
<evidence type="ECO:0000256" key="7">
    <source>
        <dbReference type="ARBA" id="ARBA00048628"/>
    </source>
</evidence>
<dbReference type="Pfam" id="PF02219">
    <property type="entry name" value="MTHFR"/>
    <property type="match status" value="1"/>
</dbReference>
<organism evidence="9 10">
    <name type="scientific">Pseudonocardia alaniniphila</name>
    <dbReference type="NCBI Taxonomy" id="75291"/>
    <lineage>
        <taxon>Bacteria</taxon>
        <taxon>Bacillati</taxon>
        <taxon>Actinomycetota</taxon>
        <taxon>Actinomycetes</taxon>
        <taxon>Pseudonocardiales</taxon>
        <taxon>Pseudonocardiaceae</taxon>
        <taxon>Pseudonocardia</taxon>
    </lineage>
</organism>
<name>A0ABS9TAH2_9PSEU</name>
<evidence type="ECO:0000256" key="5">
    <source>
        <dbReference type="ARBA" id="ARBA00022827"/>
    </source>
</evidence>
<comment type="catalytic activity">
    <reaction evidence="7">
        <text>(6S)-5-methyl-5,6,7,8-tetrahydrofolate + NAD(+) = (6R)-5,10-methylene-5,6,7,8-tetrahydrofolate + NADH + H(+)</text>
        <dbReference type="Rhea" id="RHEA:19821"/>
        <dbReference type="ChEBI" id="CHEBI:15378"/>
        <dbReference type="ChEBI" id="CHEBI:15636"/>
        <dbReference type="ChEBI" id="CHEBI:18608"/>
        <dbReference type="ChEBI" id="CHEBI:57540"/>
        <dbReference type="ChEBI" id="CHEBI:57945"/>
        <dbReference type="EC" id="1.5.1.54"/>
    </reaction>
    <physiologicalReaction direction="right-to-left" evidence="7">
        <dbReference type="Rhea" id="RHEA:19823"/>
    </physiologicalReaction>
</comment>
<comment type="similarity">
    <text evidence="3 8">Belongs to the methylenetetrahydrofolate reductase family.</text>
</comment>
<dbReference type="InterPro" id="IPR003171">
    <property type="entry name" value="Mehydrof_redctse-like"/>
</dbReference>
<reference evidence="9 10" key="1">
    <citation type="submission" date="2022-03" db="EMBL/GenBank/DDBJ databases">
        <title>Pseudonocardia alaer sp. nov., a novel actinomycete isolated from reed forest soil.</title>
        <authorList>
            <person name="Wang L."/>
        </authorList>
    </citation>
    <scope>NUCLEOTIDE SEQUENCE [LARGE SCALE GENOMIC DNA]</scope>
    <source>
        <strain evidence="9 10">Y-16303</strain>
    </source>
</reference>
<proteinExistence type="inferred from homology"/>
<dbReference type="GO" id="GO:0004489">
    <property type="term" value="F:methylenetetrahydrofolate reductase [NAD(P)H] activity"/>
    <property type="evidence" value="ECO:0007669"/>
    <property type="project" value="UniProtKB-EC"/>
</dbReference>